<keyword evidence="2" id="KW-0732">Signal</keyword>
<dbReference type="PROSITE" id="PS50994">
    <property type="entry name" value="INTEGRASE"/>
    <property type="match status" value="1"/>
</dbReference>
<feature type="domain" description="Integrase catalytic" evidence="3">
    <location>
        <begin position="132"/>
        <end position="219"/>
    </location>
</feature>
<dbReference type="InterPro" id="IPR054465">
    <property type="entry name" value="Integrase_p58-like_C"/>
</dbReference>
<feature type="signal peptide" evidence="2">
    <location>
        <begin position="1"/>
        <end position="32"/>
    </location>
</feature>
<feature type="chain" id="PRO_5032505639" description="Integrase catalytic domain-containing protein" evidence="2">
    <location>
        <begin position="33"/>
        <end position="424"/>
    </location>
</feature>
<comment type="caution">
    <text evidence="4">The sequence shown here is derived from an EMBL/GenBank/DDBJ whole genome shotgun (WGS) entry which is preliminary data.</text>
</comment>
<dbReference type="SUPFAM" id="SSF53098">
    <property type="entry name" value="Ribonuclease H-like"/>
    <property type="match status" value="1"/>
</dbReference>
<evidence type="ECO:0000259" key="3">
    <source>
        <dbReference type="PROSITE" id="PS50994"/>
    </source>
</evidence>
<name>A0A813TU28_9BILA</name>
<evidence type="ECO:0000313" key="5">
    <source>
        <dbReference type="Proteomes" id="UP000663879"/>
    </source>
</evidence>
<dbReference type="EMBL" id="CAJNOC010000928">
    <property type="protein sequence ID" value="CAF0818270.1"/>
    <property type="molecule type" value="Genomic_DNA"/>
</dbReference>
<dbReference type="Pfam" id="PF22938">
    <property type="entry name" value="Integrase_p58_C"/>
    <property type="match status" value="1"/>
</dbReference>
<accession>A0A813TU28</accession>
<reference evidence="4" key="1">
    <citation type="submission" date="2021-02" db="EMBL/GenBank/DDBJ databases">
        <authorList>
            <person name="Nowell W R."/>
        </authorList>
    </citation>
    <scope>NUCLEOTIDE SEQUENCE</scope>
    <source>
        <strain evidence="4">Ploen Becks lab</strain>
    </source>
</reference>
<evidence type="ECO:0000313" key="4">
    <source>
        <dbReference type="EMBL" id="CAF0818270.1"/>
    </source>
</evidence>
<organism evidence="4 5">
    <name type="scientific">Brachionus calyciflorus</name>
    <dbReference type="NCBI Taxonomy" id="104777"/>
    <lineage>
        <taxon>Eukaryota</taxon>
        <taxon>Metazoa</taxon>
        <taxon>Spiralia</taxon>
        <taxon>Gnathifera</taxon>
        <taxon>Rotifera</taxon>
        <taxon>Eurotatoria</taxon>
        <taxon>Monogononta</taxon>
        <taxon>Pseudotrocha</taxon>
        <taxon>Ploima</taxon>
        <taxon>Brachionidae</taxon>
        <taxon>Brachionus</taxon>
    </lineage>
</organism>
<dbReference type="Proteomes" id="UP000663879">
    <property type="component" value="Unassembled WGS sequence"/>
</dbReference>
<dbReference type="OrthoDB" id="10060729at2759"/>
<dbReference type="PANTHER" id="PTHR47266">
    <property type="entry name" value="ENDONUCLEASE-RELATED"/>
    <property type="match status" value="1"/>
</dbReference>
<sequence length="424" mass="49327">MPTVYLDGRLKMMKKSMRKIWTLILMLSFSLTDQQTEDKNIAQVIEWKNLSDSRPDVKGLTGELRTLWLQLNRLTVINGWPSQHKHIAEYIENSFKCQESKTSGLMTRDPLQPIITLRPLQLVTCDILGPLNTTELGAKNILEVLELLDVHKLRTTPYHQQSDRQTERFNRTLISMLRTFENENHDDWDLLFNKLAFAYRTAVHRTTGYTPFEMVYGHTEINVDKTKILYDRNVRGADCSLKDKVCLINSERKKGKNPKLAKLWKSPFEIIEILGPVNYKIKALNGKKRIVVHHNRLKRCFMNLNLTLNDKTCSREADVTLIEVENIQTFEGPLDQQPFNFENLLVERVRPDSVLLESVKNYTQGGNQFVPQDSIRDDSVPSSMNFQKDKRRVGRPKKGEIIIERKVQFKGPIRVQPTRLVKRK</sequence>
<evidence type="ECO:0000256" key="1">
    <source>
        <dbReference type="SAM" id="MobiDB-lite"/>
    </source>
</evidence>
<dbReference type="GO" id="GO:0015074">
    <property type="term" value="P:DNA integration"/>
    <property type="evidence" value="ECO:0007669"/>
    <property type="project" value="InterPro"/>
</dbReference>
<protein>
    <recommendedName>
        <fullName evidence="3">Integrase catalytic domain-containing protein</fullName>
    </recommendedName>
</protein>
<dbReference type="Gene3D" id="3.30.420.10">
    <property type="entry name" value="Ribonuclease H-like superfamily/Ribonuclease H"/>
    <property type="match status" value="1"/>
</dbReference>
<dbReference type="GO" id="GO:0003676">
    <property type="term" value="F:nucleic acid binding"/>
    <property type="evidence" value="ECO:0007669"/>
    <property type="project" value="InterPro"/>
</dbReference>
<feature type="region of interest" description="Disordered" evidence="1">
    <location>
        <begin position="370"/>
        <end position="394"/>
    </location>
</feature>
<dbReference type="InterPro" id="IPR052160">
    <property type="entry name" value="Gypsy_RT_Integrase-like"/>
</dbReference>
<dbReference type="AlphaFoldDB" id="A0A813TU28"/>
<dbReference type="InterPro" id="IPR012337">
    <property type="entry name" value="RNaseH-like_sf"/>
</dbReference>
<dbReference type="InterPro" id="IPR036397">
    <property type="entry name" value="RNaseH_sf"/>
</dbReference>
<keyword evidence="5" id="KW-1185">Reference proteome</keyword>
<proteinExistence type="predicted"/>
<evidence type="ECO:0000256" key="2">
    <source>
        <dbReference type="SAM" id="SignalP"/>
    </source>
</evidence>
<dbReference type="InterPro" id="IPR001584">
    <property type="entry name" value="Integrase_cat-core"/>
</dbReference>
<gene>
    <name evidence="4" type="ORF">OXX778_LOCUS7327</name>
</gene>